<evidence type="ECO:0000256" key="12">
    <source>
        <dbReference type="RuleBase" id="RU003557"/>
    </source>
</evidence>
<comment type="function">
    <text evidence="1">Catalyzes thiolytic cleavage of beta-ketoadipyl-CoA to succinyl-CoA and acetyl-CoA.</text>
</comment>
<evidence type="ECO:0000256" key="1">
    <source>
        <dbReference type="ARBA" id="ARBA00003720"/>
    </source>
</evidence>
<evidence type="ECO:0000259" key="14">
    <source>
        <dbReference type="Pfam" id="PF02803"/>
    </source>
</evidence>
<dbReference type="InterPro" id="IPR016039">
    <property type="entry name" value="Thiolase-like"/>
</dbReference>
<evidence type="ECO:0000256" key="10">
    <source>
        <dbReference type="ARBA" id="ARBA00041222"/>
    </source>
</evidence>
<evidence type="ECO:0000313" key="15">
    <source>
        <dbReference type="EMBL" id="SFS77932.1"/>
    </source>
</evidence>
<dbReference type="GO" id="GO:0006635">
    <property type="term" value="P:fatty acid beta-oxidation"/>
    <property type="evidence" value="ECO:0007669"/>
    <property type="project" value="TreeGrafter"/>
</dbReference>
<comment type="similarity">
    <text evidence="4 12">Belongs to the thiolase-like superfamily. Thiolase family.</text>
</comment>
<gene>
    <name evidence="15" type="ORF">SAMN05444586_10083</name>
</gene>
<dbReference type="EC" id="2.3.1.16" evidence="9"/>
<evidence type="ECO:0000256" key="4">
    <source>
        <dbReference type="ARBA" id="ARBA00010982"/>
    </source>
</evidence>
<dbReference type="InterPro" id="IPR020616">
    <property type="entry name" value="Thiolase_N"/>
</dbReference>
<sequence>MNAYIYAGLRTPIGRHAGALASIRPDNLAAHVLKSLLHKTGIDAADIEEVILGSTNQAGEDCRNVARNALLVAGLPVTVAGQTVNRLCASGLAAVIDAARAIHCGEGNLYIAGGVESMSRAPFVLAKAESAYSRDAKIFDTTIGTRFPNPDLIQLYGNDSMPETGDNVAEAFGISRAESDHFAASSQAKYEQAKQAGFFKDEILAVEVPQGRKAPPKIVDEDEHPRPASNFEALQKLKPLFEGGVVTAGNASGVNDGAAALLIGNESVQTKYGIRPLAKILASASSGIEPRIMGAGPIEAINKALKRADLSLDEMDIIEINEAFAPQVLSCLKGLNIAFDDPRVNPNGGAIAIGHPLGCSGARLSLTVARELQRRKKKYAVISLCIGVGQGLAMVIENTQLS</sequence>
<accession>A0A1I6SLU3</accession>
<dbReference type="NCBIfam" id="TIGR01930">
    <property type="entry name" value="AcCoA-C-Actrans"/>
    <property type="match status" value="1"/>
</dbReference>
<dbReference type="FunFam" id="3.40.47.10:FF:000010">
    <property type="entry name" value="Acetyl-CoA acetyltransferase (Thiolase)"/>
    <property type="match status" value="1"/>
</dbReference>
<feature type="active site" description="Acyl-thioester intermediate" evidence="11">
    <location>
        <position position="88"/>
    </location>
</feature>
<dbReference type="PIRSF" id="PIRSF000429">
    <property type="entry name" value="Ac-CoA_Ac_transf"/>
    <property type="match status" value="1"/>
</dbReference>
<dbReference type="InterPro" id="IPR050215">
    <property type="entry name" value="Thiolase-like_sf_Thiolase"/>
</dbReference>
<evidence type="ECO:0000256" key="6">
    <source>
        <dbReference type="ARBA" id="ARBA00016181"/>
    </source>
</evidence>
<feature type="domain" description="Thiolase N-terminal" evidence="13">
    <location>
        <begin position="4"/>
        <end position="266"/>
    </location>
</feature>
<keyword evidence="16" id="KW-1185">Reference proteome</keyword>
<dbReference type="PROSITE" id="PS00737">
    <property type="entry name" value="THIOLASE_2"/>
    <property type="match status" value="1"/>
</dbReference>
<organism evidence="15 16">
    <name type="scientific">Acinetobacter bohemicus</name>
    <dbReference type="NCBI Taxonomy" id="1435036"/>
    <lineage>
        <taxon>Bacteria</taxon>
        <taxon>Pseudomonadati</taxon>
        <taxon>Pseudomonadota</taxon>
        <taxon>Gammaproteobacteria</taxon>
        <taxon>Moraxellales</taxon>
        <taxon>Moraxellaceae</taxon>
        <taxon>Acinetobacter</taxon>
    </lineage>
</organism>
<evidence type="ECO:0000256" key="11">
    <source>
        <dbReference type="PIRSR" id="PIRSR000429-1"/>
    </source>
</evidence>
<feature type="active site" description="Proton acceptor" evidence="11">
    <location>
        <position position="385"/>
    </location>
</feature>
<dbReference type="Gene3D" id="3.40.47.10">
    <property type="match status" value="1"/>
</dbReference>
<dbReference type="AlphaFoldDB" id="A0A1I6SLU3"/>
<feature type="domain" description="Thiolase C-terminal" evidence="14">
    <location>
        <begin position="275"/>
        <end position="397"/>
    </location>
</feature>
<evidence type="ECO:0000256" key="9">
    <source>
        <dbReference type="ARBA" id="ARBA00024073"/>
    </source>
</evidence>
<dbReference type="EC" id="2.3.1.174" evidence="5"/>
<dbReference type="InterPro" id="IPR002155">
    <property type="entry name" value="Thiolase"/>
</dbReference>
<dbReference type="InterPro" id="IPR020615">
    <property type="entry name" value="Thiolase_acyl_enz_int_AS"/>
</dbReference>
<dbReference type="NCBIfam" id="NF006001">
    <property type="entry name" value="PRK08131.1"/>
    <property type="match status" value="1"/>
</dbReference>
<dbReference type="PROSITE" id="PS00098">
    <property type="entry name" value="THIOLASE_1"/>
    <property type="match status" value="1"/>
</dbReference>
<dbReference type="PANTHER" id="PTHR43853:SF2">
    <property type="entry name" value="3-OXOADIPYL-COA_3-OXO-5,6-DEHYDROSUBERYL-COA THIOLASE"/>
    <property type="match status" value="1"/>
</dbReference>
<proteinExistence type="inferred from homology"/>
<dbReference type="Pfam" id="PF02803">
    <property type="entry name" value="Thiolase_C"/>
    <property type="match status" value="1"/>
</dbReference>
<keyword evidence="7 12" id="KW-0808">Transferase</keyword>
<comment type="pathway">
    <text evidence="3">Lipid metabolism.</text>
</comment>
<evidence type="ECO:0000256" key="7">
    <source>
        <dbReference type="ARBA" id="ARBA00022679"/>
    </source>
</evidence>
<dbReference type="Pfam" id="PF00108">
    <property type="entry name" value="Thiolase_N"/>
    <property type="match status" value="1"/>
</dbReference>
<dbReference type="InterPro" id="IPR020613">
    <property type="entry name" value="Thiolase_CS"/>
</dbReference>
<evidence type="ECO:0000256" key="2">
    <source>
        <dbReference type="ARBA" id="ARBA00005071"/>
    </source>
</evidence>
<dbReference type="CDD" id="cd00751">
    <property type="entry name" value="thiolase"/>
    <property type="match status" value="1"/>
</dbReference>
<dbReference type="PROSITE" id="PS00099">
    <property type="entry name" value="THIOLASE_3"/>
    <property type="match status" value="1"/>
</dbReference>
<dbReference type="Proteomes" id="UP000182827">
    <property type="component" value="Unassembled WGS sequence"/>
</dbReference>
<comment type="pathway">
    <text evidence="2">Aromatic compound metabolism; beta-ketoadipate pathway; acetyl-CoA and succinyl-CoA from 3-oxoadipate: step 2/2.</text>
</comment>
<evidence type="ECO:0000259" key="13">
    <source>
        <dbReference type="Pfam" id="PF00108"/>
    </source>
</evidence>
<feature type="active site" description="Proton acceptor" evidence="11">
    <location>
        <position position="355"/>
    </location>
</feature>
<evidence type="ECO:0000256" key="5">
    <source>
        <dbReference type="ARBA" id="ARBA00012233"/>
    </source>
</evidence>
<dbReference type="SUPFAM" id="SSF53901">
    <property type="entry name" value="Thiolase-like"/>
    <property type="match status" value="2"/>
</dbReference>
<dbReference type="PANTHER" id="PTHR43853">
    <property type="entry name" value="3-KETOACYL-COA THIOLASE, PEROXISOMAL"/>
    <property type="match status" value="1"/>
</dbReference>
<dbReference type="InterPro" id="IPR020617">
    <property type="entry name" value="Thiolase_C"/>
</dbReference>
<dbReference type="RefSeq" id="WP_074945430.1">
    <property type="nucleotide sequence ID" value="NZ_FOZU01000008.1"/>
</dbReference>
<keyword evidence="8 12" id="KW-0012">Acyltransferase</keyword>
<protein>
    <recommendedName>
        <fullName evidence="6">Beta-ketoadipyl-CoA thiolase</fullName>
        <ecNumber evidence="9">2.3.1.16</ecNumber>
        <ecNumber evidence="5">2.3.1.174</ecNumber>
    </recommendedName>
    <alternativeName>
        <fullName evidence="10">3-oxoadipyl-CoA thiolase</fullName>
    </alternativeName>
</protein>
<reference evidence="16" key="1">
    <citation type="submission" date="2016-10" db="EMBL/GenBank/DDBJ databases">
        <authorList>
            <person name="Varghese N."/>
            <person name="Submissions S."/>
        </authorList>
    </citation>
    <scope>NUCLEOTIDE SEQUENCE [LARGE SCALE GENOMIC DNA]</scope>
    <source>
        <strain evidence="16">ANC 5076</strain>
    </source>
</reference>
<name>A0A1I6SLU3_9GAMM</name>
<dbReference type="GO" id="GO:0033812">
    <property type="term" value="F:3-oxoadipyl-CoA thiolase activity"/>
    <property type="evidence" value="ECO:0007669"/>
    <property type="project" value="UniProtKB-EC"/>
</dbReference>
<dbReference type="EMBL" id="FOZU01000008">
    <property type="protein sequence ID" value="SFS77932.1"/>
    <property type="molecule type" value="Genomic_DNA"/>
</dbReference>
<dbReference type="GO" id="GO:0010124">
    <property type="term" value="P:phenylacetate catabolic process"/>
    <property type="evidence" value="ECO:0007669"/>
    <property type="project" value="TreeGrafter"/>
</dbReference>
<evidence type="ECO:0000313" key="16">
    <source>
        <dbReference type="Proteomes" id="UP000182827"/>
    </source>
</evidence>
<evidence type="ECO:0000256" key="8">
    <source>
        <dbReference type="ARBA" id="ARBA00023315"/>
    </source>
</evidence>
<dbReference type="GO" id="GO:0005737">
    <property type="term" value="C:cytoplasm"/>
    <property type="evidence" value="ECO:0007669"/>
    <property type="project" value="UniProtKB-ARBA"/>
</dbReference>
<evidence type="ECO:0000256" key="3">
    <source>
        <dbReference type="ARBA" id="ARBA00005189"/>
    </source>
</evidence>
<dbReference type="InterPro" id="IPR020610">
    <property type="entry name" value="Thiolase_AS"/>
</dbReference>